<evidence type="ECO:0000256" key="2">
    <source>
        <dbReference type="ARBA" id="ARBA00022723"/>
    </source>
</evidence>
<organism evidence="6 7">
    <name type="scientific">Deferribacter autotrophicus</name>
    <dbReference type="NCBI Taxonomy" id="500465"/>
    <lineage>
        <taxon>Bacteria</taxon>
        <taxon>Pseudomonadati</taxon>
        <taxon>Deferribacterota</taxon>
        <taxon>Deferribacteres</taxon>
        <taxon>Deferribacterales</taxon>
        <taxon>Deferribacteraceae</taxon>
        <taxon>Deferribacter</taxon>
    </lineage>
</organism>
<comment type="caution">
    <text evidence="6">The sequence shown here is derived from an EMBL/GenBank/DDBJ whole genome shotgun (WGS) entry which is preliminary data.</text>
</comment>
<dbReference type="GO" id="GO:0051539">
    <property type="term" value="F:4 iron, 4 sulfur cluster binding"/>
    <property type="evidence" value="ECO:0007669"/>
    <property type="project" value="UniProtKB-KW"/>
</dbReference>
<evidence type="ECO:0000313" key="6">
    <source>
        <dbReference type="EMBL" id="KAA0258163.1"/>
    </source>
</evidence>
<evidence type="ECO:0000256" key="1">
    <source>
        <dbReference type="ARBA" id="ARBA00022485"/>
    </source>
</evidence>
<feature type="domain" description="4Fe-4S ferredoxin-type" evidence="5">
    <location>
        <begin position="26"/>
        <end position="55"/>
    </location>
</feature>
<dbReference type="InterPro" id="IPR017896">
    <property type="entry name" value="4Fe4S_Fe-S-bd"/>
</dbReference>
<dbReference type="OrthoDB" id="9789030at2"/>
<dbReference type="PROSITE" id="PS51379">
    <property type="entry name" value="4FE4S_FER_2"/>
    <property type="match status" value="3"/>
</dbReference>
<dbReference type="Proteomes" id="UP000322876">
    <property type="component" value="Unassembled WGS sequence"/>
</dbReference>
<keyword evidence="1" id="KW-0004">4Fe-4S</keyword>
<dbReference type="PANTHER" id="PTHR43177:SF3">
    <property type="entry name" value="PROTEIN NRFC HOMOLOG"/>
    <property type="match status" value="1"/>
</dbReference>
<gene>
    <name evidence="6" type="ORF">FHQ18_07150</name>
</gene>
<dbReference type="Gene3D" id="3.30.70.20">
    <property type="match status" value="2"/>
</dbReference>
<evidence type="ECO:0000259" key="5">
    <source>
        <dbReference type="PROSITE" id="PS51379"/>
    </source>
</evidence>
<keyword evidence="3" id="KW-0408">Iron</keyword>
<dbReference type="AlphaFoldDB" id="A0A5A8F2Z1"/>
<dbReference type="SUPFAM" id="SSF54862">
    <property type="entry name" value="4Fe-4S ferredoxins"/>
    <property type="match status" value="1"/>
</dbReference>
<keyword evidence="2" id="KW-0479">Metal-binding</keyword>
<evidence type="ECO:0000256" key="4">
    <source>
        <dbReference type="ARBA" id="ARBA00023014"/>
    </source>
</evidence>
<reference evidence="6 7" key="1">
    <citation type="submission" date="2019-06" db="EMBL/GenBank/DDBJ databases">
        <title>Genomic insights into carbon and energy metabolism of Deferribacter autotrophicus revealed new metabolic traits in the phylum Deferribacteres.</title>
        <authorList>
            <person name="Slobodkin A.I."/>
            <person name="Slobodkina G.B."/>
            <person name="Allioux M."/>
            <person name="Alain K."/>
            <person name="Jebbar M."/>
            <person name="Shadrin V."/>
            <person name="Kublanov I.V."/>
            <person name="Toshchakov S.V."/>
            <person name="Bonch-Osmolovskaya E.A."/>
        </authorList>
    </citation>
    <scope>NUCLEOTIDE SEQUENCE [LARGE SCALE GENOMIC DNA]</scope>
    <source>
        <strain evidence="6 7">SL50</strain>
    </source>
</reference>
<feature type="domain" description="4Fe-4S ferredoxin-type" evidence="5">
    <location>
        <begin position="70"/>
        <end position="102"/>
    </location>
</feature>
<dbReference type="PANTHER" id="PTHR43177">
    <property type="entry name" value="PROTEIN NRFC"/>
    <property type="match status" value="1"/>
</dbReference>
<name>A0A5A8F2Z1_9BACT</name>
<dbReference type="InterPro" id="IPR050954">
    <property type="entry name" value="ET_IronSulfur_Cluster-Binding"/>
</dbReference>
<dbReference type="GO" id="GO:0046872">
    <property type="term" value="F:metal ion binding"/>
    <property type="evidence" value="ECO:0007669"/>
    <property type="project" value="UniProtKB-KW"/>
</dbReference>
<proteinExistence type="predicted"/>
<dbReference type="Pfam" id="PF13247">
    <property type="entry name" value="Fer4_11"/>
    <property type="match status" value="2"/>
</dbReference>
<keyword evidence="7" id="KW-1185">Reference proteome</keyword>
<evidence type="ECO:0000313" key="7">
    <source>
        <dbReference type="Proteomes" id="UP000322876"/>
    </source>
</evidence>
<accession>A0A5A8F2Z1</accession>
<dbReference type="CDD" id="cd10551">
    <property type="entry name" value="PsrB"/>
    <property type="match status" value="1"/>
</dbReference>
<sequence>MSESIILRMQKDLERALLKPANKRKWVMLVDIRKCTGCHSCSVACKAENKTPEGVNYRWVKEAEDGEFPNVMRIFMPGLCMQCDNAPCIKACPSGAIYKREDGIVAIDYSKCQSCGGAAVDACPYSAISVDKGNYYTEGTPEIMDYEKGPIFEYGHKYERVGENLPIGSCRKCHYCLHRLEMGMLPTCVTTCLGGANYFGDINDPESLVYQKAKELNVYTFLAGEGTKPTTKYVADDIELCKKCHE</sequence>
<evidence type="ECO:0000256" key="3">
    <source>
        <dbReference type="ARBA" id="ARBA00023004"/>
    </source>
</evidence>
<feature type="domain" description="4Fe-4S ferredoxin-type" evidence="5">
    <location>
        <begin position="103"/>
        <end position="133"/>
    </location>
</feature>
<dbReference type="EMBL" id="VFJB01000005">
    <property type="protein sequence ID" value="KAA0258163.1"/>
    <property type="molecule type" value="Genomic_DNA"/>
</dbReference>
<dbReference type="RefSeq" id="WP_149266484.1">
    <property type="nucleotide sequence ID" value="NZ_VFJB01000005.1"/>
</dbReference>
<keyword evidence="4" id="KW-0411">Iron-sulfur</keyword>
<protein>
    <submittedName>
        <fullName evidence="6">4Fe-4S dicluster domain-containing protein</fullName>
    </submittedName>
</protein>